<organism evidence="1">
    <name type="scientific">Octopus bimaculoides</name>
    <name type="common">California two-spotted octopus</name>
    <dbReference type="NCBI Taxonomy" id="37653"/>
    <lineage>
        <taxon>Eukaryota</taxon>
        <taxon>Metazoa</taxon>
        <taxon>Spiralia</taxon>
        <taxon>Lophotrochozoa</taxon>
        <taxon>Mollusca</taxon>
        <taxon>Cephalopoda</taxon>
        <taxon>Coleoidea</taxon>
        <taxon>Octopodiformes</taxon>
        <taxon>Octopoda</taxon>
        <taxon>Incirrata</taxon>
        <taxon>Octopodidae</taxon>
        <taxon>Octopus</taxon>
    </lineage>
</organism>
<sequence>MVNDQNRGVSKKPITRCPQLKVIHTILCGSWITVIDSSIYKLLPKCKWLGFRLTPYPWKNLTLQKLFKCIYITVVGATVVC</sequence>
<reference evidence="1" key="1">
    <citation type="submission" date="2015-07" db="EMBL/GenBank/DDBJ databases">
        <title>MeaNS - Measles Nucleotide Surveillance Program.</title>
        <authorList>
            <person name="Tran T."/>
            <person name="Druce J."/>
        </authorList>
    </citation>
    <scope>NUCLEOTIDE SEQUENCE</scope>
    <source>
        <strain evidence="1">UCB-OBI-ISO-001</strain>
        <tissue evidence="1">Gonad</tissue>
    </source>
</reference>
<proteinExistence type="predicted"/>
<gene>
    <name evidence="1" type="ORF">OCBIM_22008741mg</name>
</gene>
<protein>
    <submittedName>
        <fullName evidence="1">Uncharacterized protein</fullName>
    </submittedName>
</protein>
<evidence type="ECO:0000313" key="1">
    <source>
        <dbReference type="EMBL" id="KOF91467.1"/>
    </source>
</evidence>
<dbReference type="AlphaFoldDB" id="A0A0L8HQJ9"/>
<dbReference type="EMBL" id="KQ417528">
    <property type="protein sequence ID" value="KOF91467.1"/>
    <property type="molecule type" value="Genomic_DNA"/>
</dbReference>
<accession>A0A0L8HQJ9</accession>
<name>A0A0L8HQJ9_OCTBM</name>